<feature type="transmembrane region" description="Helical" evidence="9">
    <location>
        <begin position="298"/>
        <end position="318"/>
    </location>
</feature>
<organism evidence="11 12">
    <name type="scientific">Sphingomonas hylomeconis</name>
    <dbReference type="NCBI Taxonomy" id="1395958"/>
    <lineage>
        <taxon>Bacteria</taxon>
        <taxon>Pseudomonadati</taxon>
        <taxon>Pseudomonadota</taxon>
        <taxon>Alphaproteobacteria</taxon>
        <taxon>Sphingomonadales</taxon>
        <taxon>Sphingomonadaceae</taxon>
        <taxon>Sphingomonas</taxon>
    </lineage>
</organism>
<feature type="transmembrane region" description="Helical" evidence="9">
    <location>
        <begin position="324"/>
        <end position="344"/>
    </location>
</feature>
<evidence type="ECO:0000256" key="1">
    <source>
        <dbReference type="ARBA" id="ARBA00004651"/>
    </source>
</evidence>
<evidence type="ECO:0000313" key="12">
    <source>
        <dbReference type="Proteomes" id="UP001595713"/>
    </source>
</evidence>
<dbReference type="PANTHER" id="PTHR32507">
    <property type="entry name" value="NA(+)/H(+) ANTIPORTER 1"/>
    <property type="match status" value="1"/>
</dbReference>
<reference evidence="12" key="1">
    <citation type="journal article" date="2019" name="Int. J. Syst. Evol. Microbiol.">
        <title>The Global Catalogue of Microorganisms (GCM) 10K type strain sequencing project: providing services to taxonomists for standard genome sequencing and annotation.</title>
        <authorList>
            <consortium name="The Broad Institute Genomics Platform"/>
            <consortium name="The Broad Institute Genome Sequencing Center for Infectious Disease"/>
            <person name="Wu L."/>
            <person name="Ma J."/>
        </authorList>
    </citation>
    <scope>NUCLEOTIDE SEQUENCE [LARGE SCALE GENOMIC DNA]</scope>
    <source>
        <strain evidence="12">KCTC 42739</strain>
    </source>
</reference>
<evidence type="ECO:0000256" key="3">
    <source>
        <dbReference type="ARBA" id="ARBA00022449"/>
    </source>
</evidence>
<evidence type="ECO:0000256" key="4">
    <source>
        <dbReference type="ARBA" id="ARBA00022692"/>
    </source>
</evidence>
<feature type="transmembrane region" description="Helical" evidence="9">
    <location>
        <begin position="176"/>
        <end position="194"/>
    </location>
</feature>
<dbReference type="Proteomes" id="UP001595713">
    <property type="component" value="Unassembled WGS sequence"/>
</dbReference>
<feature type="region of interest" description="Disordered" evidence="8">
    <location>
        <begin position="419"/>
        <end position="439"/>
    </location>
</feature>
<protein>
    <submittedName>
        <fullName evidence="11">Cation:proton antiporter</fullName>
    </submittedName>
</protein>
<gene>
    <name evidence="11" type="ORF">ACFONA_10795</name>
</gene>
<dbReference type="RefSeq" id="WP_261294775.1">
    <property type="nucleotide sequence ID" value="NZ_JANQBK010000010.1"/>
</dbReference>
<keyword evidence="2" id="KW-0813">Transport</keyword>
<feature type="transmembrane region" description="Helical" evidence="9">
    <location>
        <begin position="206"/>
        <end position="224"/>
    </location>
</feature>
<evidence type="ECO:0000256" key="7">
    <source>
        <dbReference type="ARBA" id="ARBA00023136"/>
    </source>
</evidence>
<comment type="caution">
    <text evidence="11">The sequence shown here is derived from an EMBL/GenBank/DDBJ whole genome shotgun (WGS) entry which is preliminary data.</text>
</comment>
<accession>A0ABV7SUV9</accession>
<feature type="transmembrane region" description="Helical" evidence="9">
    <location>
        <begin position="101"/>
        <end position="124"/>
    </location>
</feature>
<feature type="domain" description="Cation/H+ exchanger transmembrane" evidence="10">
    <location>
        <begin position="22"/>
        <end position="409"/>
    </location>
</feature>
<dbReference type="Pfam" id="PF00999">
    <property type="entry name" value="Na_H_Exchanger"/>
    <property type="match status" value="1"/>
</dbReference>
<feature type="transmembrane region" description="Helical" evidence="9">
    <location>
        <begin position="244"/>
        <end position="277"/>
    </location>
</feature>
<keyword evidence="6" id="KW-0406">Ion transport</keyword>
<keyword evidence="5 9" id="KW-1133">Transmembrane helix</keyword>
<feature type="transmembrane region" description="Helical" evidence="9">
    <location>
        <begin position="69"/>
        <end position="89"/>
    </location>
</feature>
<evidence type="ECO:0000256" key="2">
    <source>
        <dbReference type="ARBA" id="ARBA00022448"/>
    </source>
</evidence>
<dbReference type="InterPro" id="IPR006153">
    <property type="entry name" value="Cation/H_exchanger_TM"/>
</dbReference>
<evidence type="ECO:0000313" key="11">
    <source>
        <dbReference type="EMBL" id="MFC3580651.1"/>
    </source>
</evidence>
<keyword evidence="4 9" id="KW-0812">Transmembrane</keyword>
<feature type="transmembrane region" description="Helical" evidence="9">
    <location>
        <begin position="356"/>
        <end position="374"/>
    </location>
</feature>
<feature type="transmembrane region" description="Helical" evidence="9">
    <location>
        <begin position="12"/>
        <end position="31"/>
    </location>
</feature>
<feature type="transmembrane region" description="Helical" evidence="9">
    <location>
        <begin position="386"/>
        <end position="407"/>
    </location>
</feature>
<comment type="subcellular location">
    <subcellularLocation>
        <location evidence="1">Cell membrane</location>
        <topology evidence="1">Multi-pass membrane protein</topology>
    </subcellularLocation>
</comment>
<evidence type="ECO:0000256" key="9">
    <source>
        <dbReference type="SAM" id="Phobius"/>
    </source>
</evidence>
<evidence type="ECO:0000256" key="8">
    <source>
        <dbReference type="SAM" id="MobiDB-lite"/>
    </source>
</evidence>
<evidence type="ECO:0000256" key="6">
    <source>
        <dbReference type="ARBA" id="ARBA00023065"/>
    </source>
</evidence>
<evidence type="ECO:0000256" key="5">
    <source>
        <dbReference type="ARBA" id="ARBA00022989"/>
    </source>
</evidence>
<evidence type="ECO:0000259" key="10">
    <source>
        <dbReference type="Pfam" id="PF00999"/>
    </source>
</evidence>
<dbReference type="EMBL" id="JBHRXP010000004">
    <property type="protein sequence ID" value="MFC3580651.1"/>
    <property type="molecule type" value="Genomic_DNA"/>
</dbReference>
<sequence length="439" mass="46914">MFETFTWPPEPYILAMTGAGLLIALVAWLPLALKKLPLSLPIVCIAIGAALFCFLPLPIAPLPTRHPVFVEHFTEFVVIIALMGAGLKIDRVFGWRSWGATWRLLGPTMVLTIGAITLLGVYALGLPWPVAILLGSALAPTDPVLAADVQVGPPKTGEEDEVRFGLTSEAGLNDGLAFPFVHLALALAAAAATGEAWATKWVLHSVVWEIAAAVVIGWGIGRLIGWVTFHIPAESKLAQTGDGVIAIAATFLAYGLCEIAQCYGFLGVFVAALALRHSHRSHDFQRDMHDFAEQIERLAMMAGLLLFGGALVSGLLAPLGWIEVAVAVLVLLVVRPLAGALGFLGSPAKRSEKLTLAFFGIRGMGSFYYLAYGLNHMQAANAERLWALMGLVVLLSILMHGLTVTPVMRRLDRLHGRDPDADEVANDGSVEPGMEASAR</sequence>
<keyword evidence="3" id="KW-0050">Antiport</keyword>
<dbReference type="PANTHER" id="PTHR32507:SF8">
    <property type="entry name" value="CNH1P"/>
    <property type="match status" value="1"/>
</dbReference>
<keyword evidence="12" id="KW-1185">Reference proteome</keyword>
<name>A0ABV7SUV9_9SPHN</name>
<keyword evidence="7 9" id="KW-0472">Membrane</keyword>
<proteinExistence type="predicted"/>
<feature type="transmembrane region" description="Helical" evidence="9">
    <location>
        <begin position="38"/>
        <end position="57"/>
    </location>
</feature>